<evidence type="ECO:0008006" key="4">
    <source>
        <dbReference type="Google" id="ProtNLM"/>
    </source>
</evidence>
<evidence type="ECO:0000256" key="1">
    <source>
        <dbReference type="SAM" id="MobiDB-lite"/>
    </source>
</evidence>
<accession>A0A1I0D3K1</accession>
<gene>
    <name evidence="2" type="ORF">SAMN04487962_106131</name>
</gene>
<evidence type="ECO:0000313" key="2">
    <source>
        <dbReference type="EMBL" id="SET26758.1"/>
    </source>
</evidence>
<reference evidence="3" key="1">
    <citation type="submission" date="2016-10" db="EMBL/GenBank/DDBJ databases">
        <authorList>
            <person name="Varghese N."/>
            <person name="Submissions S."/>
        </authorList>
    </citation>
    <scope>NUCLEOTIDE SEQUENCE [LARGE SCALE GENOMIC DNA]</scope>
    <source>
        <strain evidence="3">CGMCC 1.6489</strain>
    </source>
</reference>
<organism evidence="2 3">
    <name type="scientific">Marinobacter segnicrescens</name>
    <dbReference type="NCBI Taxonomy" id="430453"/>
    <lineage>
        <taxon>Bacteria</taxon>
        <taxon>Pseudomonadati</taxon>
        <taxon>Pseudomonadota</taxon>
        <taxon>Gammaproteobacteria</taxon>
        <taxon>Pseudomonadales</taxon>
        <taxon>Marinobacteraceae</taxon>
        <taxon>Marinobacter</taxon>
    </lineage>
</organism>
<dbReference type="Pfam" id="PF07103">
    <property type="entry name" value="DUF1365"/>
    <property type="match status" value="1"/>
</dbReference>
<feature type="compositionally biased region" description="Polar residues" evidence="1">
    <location>
        <begin position="299"/>
        <end position="318"/>
    </location>
</feature>
<dbReference type="PANTHER" id="PTHR33973">
    <property type="entry name" value="OS07G0153300 PROTEIN"/>
    <property type="match status" value="1"/>
</dbReference>
<feature type="region of interest" description="Disordered" evidence="1">
    <location>
        <begin position="268"/>
        <end position="318"/>
    </location>
</feature>
<proteinExistence type="predicted"/>
<feature type="compositionally biased region" description="Basic and acidic residues" evidence="1">
    <location>
        <begin position="268"/>
        <end position="295"/>
    </location>
</feature>
<keyword evidence="3" id="KW-1185">Reference proteome</keyword>
<dbReference type="InterPro" id="IPR010775">
    <property type="entry name" value="DUF1365"/>
</dbReference>
<dbReference type="PANTHER" id="PTHR33973:SF4">
    <property type="entry name" value="OS07G0153300 PROTEIN"/>
    <property type="match status" value="1"/>
</dbReference>
<evidence type="ECO:0000313" key="3">
    <source>
        <dbReference type="Proteomes" id="UP000198762"/>
    </source>
</evidence>
<dbReference type="RefSeq" id="WP_091850444.1">
    <property type="nucleotide sequence ID" value="NZ_FOHZ01000006.1"/>
</dbReference>
<protein>
    <recommendedName>
        <fullName evidence="4">DUF1365 domain-containing protein</fullName>
    </recommendedName>
</protein>
<dbReference type="Proteomes" id="UP000198762">
    <property type="component" value="Unassembled WGS sequence"/>
</dbReference>
<sequence>MTTTAPALASSWLTGTVRHRRRSPVRHEFQYRTGMLALNLADWSVFDQLGPLVSVESFNVLSLRRRDYLDPHIPDIQQAVRDRVETATRWRPDGPLELITHPRHFGYVFNPVSFYFCYRHGDDPANGAVPRVILAQITNTPWHERHVYCLEVGDVPVSNSGWRSVKAGFDKRFHVSPFNPMEQSYQWTFSFRGPELRIHMNVSGAESGKERAKSRVFDATLVVRRTPLTRKTVYRSLMRFPVESFKVVAGIYWHALRLKLKGVPFHTHPDKLPADHPSRGLGRDDRGRDNRKIDPDQGSPDSNGSACDTVTRITSWRT</sequence>
<dbReference type="OrthoDB" id="9778801at2"/>
<dbReference type="EMBL" id="FOHZ01000006">
    <property type="protein sequence ID" value="SET26758.1"/>
    <property type="molecule type" value="Genomic_DNA"/>
</dbReference>
<dbReference type="AlphaFoldDB" id="A0A1I0D3K1"/>
<name>A0A1I0D3K1_9GAMM</name>
<dbReference type="STRING" id="430453.SAMN04487962_106131"/>